<name>A0AAV2FK25_9ROSI</name>
<gene>
    <name evidence="3" type="ORF">LTRI10_LOCUS38090</name>
</gene>
<reference evidence="3 4" key="1">
    <citation type="submission" date="2024-04" db="EMBL/GenBank/DDBJ databases">
        <authorList>
            <person name="Fracassetti M."/>
        </authorList>
    </citation>
    <scope>NUCLEOTIDE SEQUENCE [LARGE SCALE GENOMIC DNA]</scope>
</reference>
<feature type="region of interest" description="Disordered" evidence="1">
    <location>
        <begin position="139"/>
        <end position="167"/>
    </location>
</feature>
<evidence type="ECO:0000256" key="2">
    <source>
        <dbReference type="SAM" id="Phobius"/>
    </source>
</evidence>
<evidence type="ECO:0000313" key="3">
    <source>
        <dbReference type="EMBL" id="CAL1397820.1"/>
    </source>
</evidence>
<keyword evidence="2" id="KW-0812">Transmembrane</keyword>
<dbReference type="PANTHER" id="PTHR37746">
    <property type="entry name" value="TRANSMEMBRANE PROTEIN"/>
    <property type="match status" value="1"/>
</dbReference>
<feature type="transmembrane region" description="Helical" evidence="2">
    <location>
        <begin position="42"/>
        <end position="59"/>
    </location>
</feature>
<protein>
    <submittedName>
        <fullName evidence="3">Uncharacterized protein</fullName>
    </submittedName>
</protein>
<dbReference type="EMBL" id="OZ034819">
    <property type="protein sequence ID" value="CAL1397820.1"/>
    <property type="molecule type" value="Genomic_DNA"/>
</dbReference>
<keyword evidence="4" id="KW-1185">Reference proteome</keyword>
<keyword evidence="2" id="KW-0472">Membrane</keyword>
<organism evidence="3 4">
    <name type="scientific">Linum trigynum</name>
    <dbReference type="NCBI Taxonomy" id="586398"/>
    <lineage>
        <taxon>Eukaryota</taxon>
        <taxon>Viridiplantae</taxon>
        <taxon>Streptophyta</taxon>
        <taxon>Embryophyta</taxon>
        <taxon>Tracheophyta</taxon>
        <taxon>Spermatophyta</taxon>
        <taxon>Magnoliopsida</taxon>
        <taxon>eudicotyledons</taxon>
        <taxon>Gunneridae</taxon>
        <taxon>Pentapetalae</taxon>
        <taxon>rosids</taxon>
        <taxon>fabids</taxon>
        <taxon>Malpighiales</taxon>
        <taxon>Linaceae</taxon>
        <taxon>Linum</taxon>
    </lineage>
</organism>
<dbReference type="AlphaFoldDB" id="A0AAV2FK25"/>
<proteinExistence type="predicted"/>
<feature type="transmembrane region" description="Helical" evidence="2">
    <location>
        <begin position="65"/>
        <end position="84"/>
    </location>
</feature>
<evidence type="ECO:0000313" key="4">
    <source>
        <dbReference type="Proteomes" id="UP001497516"/>
    </source>
</evidence>
<evidence type="ECO:0000256" key="1">
    <source>
        <dbReference type="SAM" id="MobiDB-lite"/>
    </source>
</evidence>
<accession>A0AAV2FK25</accession>
<dbReference type="Proteomes" id="UP001497516">
    <property type="component" value="Chromosome 6"/>
</dbReference>
<sequence>MEQNAINPWELKSLSLLLTTMSPSNSPFPLTPESISRLSTDYPLFSFTISLCVLIILYFPRAIGFCLSPVIVITALSLLCLLRLGTVQRAEKSREIEEIVEPRSEIVEKTDSLKPTAKRDFEVSFVQWDVGAPLEVIYEEGGEGDDGGPPPNSNLGDGRNGEEGNQAGLERYPSLSMYYPETDSDCSSDGGGEGFLTTGGWDFAAEGGRFQWEEEDREELLIEIALDRGTKGKGKGKDLELDLGFDSDLSFHGEEENLIEIDISPGRLDDVFHGDA</sequence>
<keyword evidence="2" id="KW-1133">Transmembrane helix</keyword>
<dbReference type="PANTHER" id="PTHR37746:SF1">
    <property type="entry name" value="TRANSMEMBRANE PROTEIN"/>
    <property type="match status" value="1"/>
</dbReference>